<dbReference type="InterPro" id="IPR013057">
    <property type="entry name" value="AA_transpt_TM"/>
</dbReference>
<evidence type="ECO:0000256" key="3">
    <source>
        <dbReference type="ARBA" id="ARBA00022970"/>
    </source>
</evidence>
<organism evidence="8 9">
    <name type="scientific">Zostera marina</name>
    <name type="common">Eelgrass</name>
    <dbReference type="NCBI Taxonomy" id="29655"/>
    <lineage>
        <taxon>Eukaryota</taxon>
        <taxon>Viridiplantae</taxon>
        <taxon>Streptophyta</taxon>
        <taxon>Embryophyta</taxon>
        <taxon>Tracheophyta</taxon>
        <taxon>Spermatophyta</taxon>
        <taxon>Magnoliopsida</taxon>
        <taxon>Liliopsida</taxon>
        <taxon>Zosteraceae</taxon>
        <taxon>Zostera</taxon>
    </lineage>
</organism>
<feature type="domain" description="Amino acid transporter transmembrane" evidence="7">
    <location>
        <begin position="84"/>
        <end position="467"/>
    </location>
</feature>
<keyword evidence="3" id="KW-0029">Amino-acid transport</keyword>
<dbReference type="EMBL" id="LFYR01000671">
    <property type="protein sequence ID" value="KMZ71552.1"/>
    <property type="molecule type" value="Genomic_DNA"/>
</dbReference>
<dbReference type="Proteomes" id="UP000036987">
    <property type="component" value="Unassembled WGS sequence"/>
</dbReference>
<name>A0A0K9PTI7_ZOSMR</name>
<keyword evidence="3" id="KW-0813">Transport</keyword>
<dbReference type="GO" id="GO:0031090">
    <property type="term" value="C:organelle membrane"/>
    <property type="evidence" value="ECO:0007669"/>
    <property type="project" value="UniProtKB-ARBA"/>
</dbReference>
<gene>
    <name evidence="8" type="ORF">ZOSMA_17G01090</name>
</gene>
<evidence type="ECO:0000256" key="6">
    <source>
        <dbReference type="SAM" id="Phobius"/>
    </source>
</evidence>
<protein>
    <submittedName>
        <fullName evidence="8">Amino acid transporter family protein</fullName>
    </submittedName>
</protein>
<dbReference type="GO" id="GO:0016020">
    <property type="term" value="C:membrane"/>
    <property type="evidence" value="ECO:0000318"/>
    <property type="project" value="GO_Central"/>
</dbReference>
<sequence length="477" mass="52102">MNQSLLARDCDFEEKTGVGREKVKMKEEIEQVMVEGRSESANIEEESLFTPNIETTTNDDLRLPLFHSEEELTKSTASSDGGFSLIQTIFNALNILAGVGIISTPSTVKEAGWASLVILVVFAIVCCYTGILIGYCFQSKKELLTYPDIGEAAFGKNGRLFLSIILYLELYSFCVDFILLETDNLQKILPGVYIAIYGIELNSTQCFGVLTALVVLPTIFIRNKRLLNYLSGFGVFATFSVFVSVLCIGASEGVGFHNGSSGSIVKWSGIPFAIGVYGFCFTGHAVFPELYTSMSKRTDFNKALVVCFLLCTVIYGTVATSGYLMFGESTLTQITLNMPKNNIVTWIALIITVVNPLTKYSFLMNPLAKGVEGLLPNQINAESTYTFYGLRITLVASTVYAALFFPYYGILIALTGSFLSLLVAVILPPICFLKIAKNKASTLQVYLCYVIIALGVIGAGLGTYSSILKIFVQKNST</sequence>
<reference evidence="9" key="1">
    <citation type="journal article" date="2016" name="Nature">
        <title>The genome of the seagrass Zostera marina reveals angiosperm adaptation to the sea.</title>
        <authorList>
            <person name="Olsen J.L."/>
            <person name="Rouze P."/>
            <person name="Verhelst B."/>
            <person name="Lin Y.-C."/>
            <person name="Bayer T."/>
            <person name="Collen J."/>
            <person name="Dattolo E."/>
            <person name="De Paoli E."/>
            <person name="Dittami S."/>
            <person name="Maumus F."/>
            <person name="Michel G."/>
            <person name="Kersting A."/>
            <person name="Lauritano C."/>
            <person name="Lohaus R."/>
            <person name="Toepel M."/>
            <person name="Tonon T."/>
            <person name="Vanneste K."/>
            <person name="Amirebrahimi M."/>
            <person name="Brakel J."/>
            <person name="Bostroem C."/>
            <person name="Chovatia M."/>
            <person name="Grimwood J."/>
            <person name="Jenkins J.W."/>
            <person name="Jueterbock A."/>
            <person name="Mraz A."/>
            <person name="Stam W.T."/>
            <person name="Tice H."/>
            <person name="Bornberg-Bauer E."/>
            <person name="Green P.J."/>
            <person name="Pearson G.A."/>
            <person name="Procaccini G."/>
            <person name="Duarte C.M."/>
            <person name="Schmutz J."/>
            <person name="Reusch T.B.H."/>
            <person name="Van de Peer Y."/>
        </authorList>
    </citation>
    <scope>NUCLEOTIDE SEQUENCE [LARGE SCALE GENOMIC DNA]</scope>
    <source>
        <strain evidence="9">cv. Finnish</strain>
    </source>
</reference>
<dbReference type="STRING" id="29655.A0A0K9PTI7"/>
<feature type="transmembrane region" description="Helical" evidence="6">
    <location>
        <begin position="303"/>
        <end position="323"/>
    </location>
</feature>
<dbReference type="AlphaFoldDB" id="A0A0K9PTI7"/>
<dbReference type="OMA" id="MLIHGMQ"/>
<keyword evidence="2 6" id="KW-0812">Transmembrane</keyword>
<comment type="subcellular location">
    <subcellularLocation>
        <location evidence="1">Membrane</location>
        <topology evidence="1">Multi-pass membrane protein</topology>
    </subcellularLocation>
</comment>
<feature type="transmembrane region" description="Helical" evidence="6">
    <location>
        <begin position="271"/>
        <end position="291"/>
    </location>
</feature>
<proteinExistence type="predicted"/>
<feature type="transmembrane region" description="Helical" evidence="6">
    <location>
        <begin position="192"/>
        <end position="215"/>
    </location>
</feature>
<evidence type="ECO:0000256" key="1">
    <source>
        <dbReference type="ARBA" id="ARBA00004141"/>
    </source>
</evidence>
<evidence type="ECO:0000256" key="4">
    <source>
        <dbReference type="ARBA" id="ARBA00022989"/>
    </source>
</evidence>
<dbReference type="GO" id="GO:0003333">
    <property type="term" value="P:amino acid transmembrane transport"/>
    <property type="evidence" value="ECO:0000318"/>
    <property type="project" value="GO_Central"/>
</dbReference>
<feature type="transmembrane region" description="Helical" evidence="6">
    <location>
        <begin position="385"/>
        <end position="405"/>
    </location>
</feature>
<keyword evidence="9" id="KW-1185">Reference proteome</keyword>
<feature type="transmembrane region" description="Helical" evidence="6">
    <location>
        <begin position="114"/>
        <end position="137"/>
    </location>
</feature>
<feature type="transmembrane region" description="Helical" evidence="6">
    <location>
        <begin position="411"/>
        <end position="433"/>
    </location>
</feature>
<keyword evidence="5 6" id="KW-0472">Membrane</keyword>
<evidence type="ECO:0000256" key="5">
    <source>
        <dbReference type="ARBA" id="ARBA00023136"/>
    </source>
</evidence>
<keyword evidence="4 6" id="KW-1133">Transmembrane helix</keyword>
<feature type="transmembrane region" description="Helical" evidence="6">
    <location>
        <begin position="445"/>
        <end position="467"/>
    </location>
</feature>
<dbReference type="GO" id="GO:0015171">
    <property type="term" value="F:amino acid transmembrane transporter activity"/>
    <property type="evidence" value="ECO:0000318"/>
    <property type="project" value="GO_Central"/>
</dbReference>
<dbReference type="OrthoDB" id="655540at2759"/>
<feature type="transmembrane region" description="Helical" evidence="6">
    <location>
        <begin position="82"/>
        <end position="102"/>
    </location>
</feature>
<dbReference type="Pfam" id="PF01490">
    <property type="entry name" value="Aa_trans"/>
    <property type="match status" value="1"/>
</dbReference>
<comment type="caution">
    <text evidence="8">The sequence shown here is derived from an EMBL/GenBank/DDBJ whole genome shotgun (WGS) entry which is preliminary data.</text>
</comment>
<feature type="transmembrane region" description="Helical" evidence="6">
    <location>
        <begin position="343"/>
        <end position="364"/>
    </location>
</feature>
<evidence type="ECO:0000313" key="9">
    <source>
        <dbReference type="Proteomes" id="UP000036987"/>
    </source>
</evidence>
<feature type="transmembrane region" description="Helical" evidence="6">
    <location>
        <begin position="158"/>
        <end position="180"/>
    </location>
</feature>
<feature type="transmembrane region" description="Helical" evidence="6">
    <location>
        <begin position="227"/>
        <end position="251"/>
    </location>
</feature>
<accession>A0A0K9PTI7</accession>
<evidence type="ECO:0000256" key="2">
    <source>
        <dbReference type="ARBA" id="ARBA00022692"/>
    </source>
</evidence>
<dbReference type="PANTHER" id="PTHR22950:SF701">
    <property type="entry name" value="AMINO ACID TRANSPORTER AVT1A-LIKE"/>
    <property type="match status" value="1"/>
</dbReference>
<dbReference type="PANTHER" id="PTHR22950">
    <property type="entry name" value="AMINO ACID TRANSPORTER"/>
    <property type="match status" value="1"/>
</dbReference>
<evidence type="ECO:0000259" key="7">
    <source>
        <dbReference type="Pfam" id="PF01490"/>
    </source>
</evidence>
<evidence type="ECO:0000313" key="8">
    <source>
        <dbReference type="EMBL" id="KMZ71552.1"/>
    </source>
</evidence>